<protein>
    <submittedName>
        <fullName evidence="1">Uncharacterized protein</fullName>
    </submittedName>
</protein>
<dbReference type="Proteomes" id="UP001239111">
    <property type="component" value="Chromosome 2"/>
</dbReference>
<organism evidence="1 2">
    <name type="scientific">Eretmocerus hayati</name>
    <dbReference type="NCBI Taxonomy" id="131215"/>
    <lineage>
        <taxon>Eukaryota</taxon>
        <taxon>Metazoa</taxon>
        <taxon>Ecdysozoa</taxon>
        <taxon>Arthropoda</taxon>
        <taxon>Hexapoda</taxon>
        <taxon>Insecta</taxon>
        <taxon>Pterygota</taxon>
        <taxon>Neoptera</taxon>
        <taxon>Endopterygota</taxon>
        <taxon>Hymenoptera</taxon>
        <taxon>Apocrita</taxon>
        <taxon>Proctotrupomorpha</taxon>
        <taxon>Chalcidoidea</taxon>
        <taxon>Aphelinidae</taxon>
        <taxon>Aphelininae</taxon>
        <taxon>Eretmocerus</taxon>
    </lineage>
</organism>
<sequence length="381" mass="44019">MNSRPVIINRQQFHPIDCGGRGACLFKCLCPNVSNTDHYRTRRSIVNHVIINWARYKLWVNLVLQIKNPEDYRRVMSMSKTYGSEIEVRAASELYSVDISLVRRLKNREDFVVDFSSGDNSIPQRDRIYLLFTGMEESNDLDGHYQILQRLSHNRQENSEVQDVRVGEGHSQHIIDSAVYESDGDNSGPDAVPSDKKRKVFTKDFKEKIVSTRMTLEGSDERVRKVVELTANCLQISKTSVKRVSREFRNNGGYVEAPKNHLAGRKAVQIDPFFQSAIRRSMFDAYSRKEYPTAENILQTMLDSFPDFPDLSAYQIRKCMKSMGFRYGKFVKKPILMESPSMVAKRMNYLMLKKLLKEQGLLSLRGFPVTSFYGRDRLILP</sequence>
<evidence type="ECO:0000313" key="1">
    <source>
        <dbReference type="EMBL" id="KAJ8675346.1"/>
    </source>
</evidence>
<proteinExistence type="predicted"/>
<gene>
    <name evidence="1" type="ORF">QAD02_011132</name>
</gene>
<accession>A0ACC2NX21</accession>
<keyword evidence="2" id="KW-1185">Reference proteome</keyword>
<name>A0ACC2NX21_9HYME</name>
<dbReference type="EMBL" id="CM056742">
    <property type="protein sequence ID" value="KAJ8675346.1"/>
    <property type="molecule type" value="Genomic_DNA"/>
</dbReference>
<comment type="caution">
    <text evidence="1">The sequence shown here is derived from an EMBL/GenBank/DDBJ whole genome shotgun (WGS) entry which is preliminary data.</text>
</comment>
<evidence type="ECO:0000313" key="2">
    <source>
        <dbReference type="Proteomes" id="UP001239111"/>
    </source>
</evidence>
<reference evidence="1" key="1">
    <citation type="submission" date="2023-04" db="EMBL/GenBank/DDBJ databases">
        <title>A chromosome-level genome assembly of the parasitoid wasp Eretmocerus hayati.</title>
        <authorList>
            <person name="Zhong Y."/>
            <person name="Liu S."/>
            <person name="Liu Y."/>
        </authorList>
    </citation>
    <scope>NUCLEOTIDE SEQUENCE</scope>
    <source>
        <strain evidence="1">ZJU_SS_LIU_2023</strain>
    </source>
</reference>